<dbReference type="Proteomes" id="UP000093080">
    <property type="component" value="Unassembled WGS sequence"/>
</dbReference>
<organism evidence="1 2">
    <name type="scientific">Dissulfuribacter thermophilus</name>
    <dbReference type="NCBI Taxonomy" id="1156395"/>
    <lineage>
        <taxon>Bacteria</taxon>
        <taxon>Pseudomonadati</taxon>
        <taxon>Thermodesulfobacteriota</taxon>
        <taxon>Dissulfuribacteria</taxon>
        <taxon>Dissulfuribacterales</taxon>
        <taxon>Dissulfuribacteraceae</taxon>
        <taxon>Dissulfuribacter</taxon>
    </lineage>
</organism>
<reference evidence="1 2" key="1">
    <citation type="submission" date="2016-06" db="EMBL/GenBank/DDBJ databases">
        <title>Respiratory ammonification of nitrate coupled to the oxidation of elemental sulfur in deep-sea autotrophic thermophilic bacteria.</title>
        <authorList>
            <person name="Slobodkina G.B."/>
            <person name="Mardanov A.V."/>
            <person name="Ravin N.V."/>
            <person name="Frolova A.A."/>
            <person name="Viryasiv M.B."/>
            <person name="Chernyh N.A."/>
            <person name="Bonch-Osmolovskaya E.A."/>
            <person name="Slobodkin A.I."/>
        </authorList>
    </citation>
    <scope>NUCLEOTIDE SEQUENCE [LARGE SCALE GENOMIC DNA]</scope>
    <source>
        <strain evidence="1 2">S69</strain>
    </source>
</reference>
<evidence type="ECO:0000313" key="2">
    <source>
        <dbReference type="Proteomes" id="UP000093080"/>
    </source>
</evidence>
<comment type="caution">
    <text evidence="1">The sequence shown here is derived from an EMBL/GenBank/DDBJ whole genome shotgun (WGS) entry which is preliminary data.</text>
</comment>
<keyword evidence="2" id="KW-1185">Reference proteome</keyword>
<proteinExistence type="predicted"/>
<protein>
    <submittedName>
        <fullName evidence="1">Uncharacterized protein</fullName>
    </submittedName>
</protein>
<evidence type="ECO:0000313" key="1">
    <source>
        <dbReference type="EMBL" id="OCC15407.1"/>
    </source>
</evidence>
<gene>
    <name evidence="1" type="ORF">DBT_1154</name>
</gene>
<dbReference type="EMBL" id="MAGO01000005">
    <property type="protein sequence ID" value="OCC15407.1"/>
    <property type="molecule type" value="Genomic_DNA"/>
</dbReference>
<dbReference type="AlphaFoldDB" id="A0A1B9F638"/>
<sequence>MGLKWRSLGKNEAKKYKMTKFKDENLLGYSNKIREMNF</sequence>
<accession>A0A1B9F638</accession>
<name>A0A1B9F638_9BACT</name>